<protein>
    <recommendedName>
        <fullName evidence="3">AAA domain</fullName>
    </recommendedName>
</protein>
<name>A0A0G3H588_9CORY</name>
<reference evidence="1 2" key="1">
    <citation type="journal article" date="2015" name="Genome Announc.">
        <title>Complete Genome Sequence of the Type Strain Corynebacterium mustelae DSM 45274, Isolated from Various Tissues of a Male Ferret with Lethal Sepsis.</title>
        <authorList>
            <person name="Ruckert C."/>
            <person name="Eimer J."/>
            <person name="Winkler A."/>
            <person name="Tauch A."/>
        </authorList>
    </citation>
    <scope>NUCLEOTIDE SEQUENCE [LARGE SCALE GENOMIC DNA]</scope>
    <source>
        <strain evidence="1 2">DSM 45274</strain>
    </source>
</reference>
<dbReference type="EMBL" id="CP011542">
    <property type="protein sequence ID" value="AKK06267.1"/>
    <property type="molecule type" value="Genomic_DNA"/>
</dbReference>
<proteinExistence type="predicted"/>
<dbReference type="STRING" id="571915.CMUST_09755"/>
<dbReference type="PATRIC" id="fig|571915.4.peg.2068"/>
<dbReference type="KEGG" id="cmv:CMUST_09755"/>
<evidence type="ECO:0000313" key="1">
    <source>
        <dbReference type="EMBL" id="AKK06267.1"/>
    </source>
</evidence>
<dbReference type="OrthoDB" id="4408609at2"/>
<reference evidence="2" key="2">
    <citation type="submission" date="2015-05" db="EMBL/GenBank/DDBJ databases">
        <title>Complete genome sequence of Corynebacterium mustelae DSM 45274, isolated from various tissues of a male ferret with lethal sepsis.</title>
        <authorList>
            <person name="Ruckert C."/>
            <person name="Albersmeier A."/>
            <person name="Winkler A."/>
            <person name="Tauch A."/>
        </authorList>
    </citation>
    <scope>NUCLEOTIDE SEQUENCE [LARGE SCALE GENOMIC DNA]</scope>
    <source>
        <strain evidence="2">DSM 45274</strain>
    </source>
</reference>
<evidence type="ECO:0008006" key="3">
    <source>
        <dbReference type="Google" id="ProtNLM"/>
    </source>
</evidence>
<sequence>MTGMKSPAVVRRLLASNVLAHAQRTPPRTIDKTMTIAVAALDERILSTPISASIGILLNAVAQQPVVLVDGDGINQPLRGPIGAGTDGDLIGLAEANVEKLNRATIETFADTTGTVALLSNNFHTRVKIQPEILDTAVSRVAHRWPTVVIDLPFTCLHDTISAGTALAKHVILVTDKHHTEHGWLYRKGHQLTQAANEGRVTVVRLGGGVSDNQPKDTFSMPSLDLSTTSRDRIHLPTDSASLTMYHRLLARLYP</sequence>
<dbReference type="AlphaFoldDB" id="A0A0G3H588"/>
<keyword evidence="2" id="KW-1185">Reference proteome</keyword>
<evidence type="ECO:0000313" key="2">
    <source>
        <dbReference type="Proteomes" id="UP000035199"/>
    </source>
</evidence>
<organism evidence="1 2">
    <name type="scientific">Corynebacterium mustelae</name>
    <dbReference type="NCBI Taxonomy" id="571915"/>
    <lineage>
        <taxon>Bacteria</taxon>
        <taxon>Bacillati</taxon>
        <taxon>Actinomycetota</taxon>
        <taxon>Actinomycetes</taxon>
        <taxon>Mycobacteriales</taxon>
        <taxon>Corynebacteriaceae</taxon>
        <taxon>Corynebacterium</taxon>
    </lineage>
</organism>
<gene>
    <name evidence="1" type="ORF">CMUST_09755</name>
</gene>
<accession>A0A0G3H588</accession>
<dbReference type="Proteomes" id="UP000035199">
    <property type="component" value="Chromosome"/>
</dbReference>